<dbReference type="AlphaFoldDB" id="A0A4Z0W9M6"/>
<dbReference type="PANTHER" id="PTHR30055">
    <property type="entry name" value="HTH-TYPE TRANSCRIPTIONAL REGULATOR RUTR"/>
    <property type="match status" value="1"/>
</dbReference>
<keyword evidence="3" id="KW-0804">Transcription</keyword>
<evidence type="ECO:0000256" key="3">
    <source>
        <dbReference type="ARBA" id="ARBA00023163"/>
    </source>
</evidence>
<evidence type="ECO:0000313" key="6">
    <source>
        <dbReference type="EMBL" id="TGG90675.1"/>
    </source>
</evidence>
<dbReference type="Proteomes" id="UP000297475">
    <property type="component" value="Unassembled WGS sequence"/>
</dbReference>
<dbReference type="InterPro" id="IPR009057">
    <property type="entry name" value="Homeodomain-like_sf"/>
</dbReference>
<proteinExistence type="predicted"/>
<protein>
    <submittedName>
        <fullName evidence="6">TetR/AcrR family transcriptional regulator</fullName>
    </submittedName>
</protein>
<dbReference type="SUPFAM" id="SSF46689">
    <property type="entry name" value="Homeodomain-like"/>
    <property type="match status" value="1"/>
</dbReference>
<reference evidence="6 7" key="1">
    <citation type="submission" date="2019-04" db="EMBL/GenBank/DDBJ databases">
        <title>Natronospirillum operosus gen. nov., sp. nov., a haloalkaliphilic satellite isolated from decaying biomass of laboratory culture of cyanobacterium Geitlerinema sp. and proposal of Natronospirillaceae fam. nov. and Saccharospirillaceae fam. nov.</title>
        <authorList>
            <person name="Kevbrin V."/>
            <person name="Boltyanskaya Y."/>
            <person name="Koziaeva V."/>
            <person name="Grouzdev D.S."/>
            <person name="Park M."/>
            <person name="Cho J."/>
        </authorList>
    </citation>
    <scope>NUCLEOTIDE SEQUENCE [LARGE SCALE GENOMIC DNA]</scope>
    <source>
        <strain evidence="6 7">G-116</strain>
    </source>
</reference>
<feature type="domain" description="HTH tetR-type" evidence="5">
    <location>
        <begin position="11"/>
        <end position="71"/>
    </location>
</feature>
<dbReference type="EMBL" id="SRMF01000012">
    <property type="protein sequence ID" value="TGG90675.1"/>
    <property type="molecule type" value="Genomic_DNA"/>
</dbReference>
<dbReference type="Pfam" id="PF00440">
    <property type="entry name" value="TetR_N"/>
    <property type="match status" value="1"/>
</dbReference>
<keyword evidence="2 4" id="KW-0238">DNA-binding</keyword>
<organism evidence="6 7">
    <name type="scientific">Natronospirillum operosum</name>
    <dbReference type="NCBI Taxonomy" id="2759953"/>
    <lineage>
        <taxon>Bacteria</taxon>
        <taxon>Pseudomonadati</taxon>
        <taxon>Pseudomonadota</taxon>
        <taxon>Gammaproteobacteria</taxon>
        <taxon>Oceanospirillales</taxon>
        <taxon>Natronospirillaceae</taxon>
        <taxon>Natronospirillum</taxon>
    </lineage>
</organism>
<dbReference type="InterPro" id="IPR050109">
    <property type="entry name" value="HTH-type_TetR-like_transc_reg"/>
</dbReference>
<dbReference type="PROSITE" id="PS50977">
    <property type="entry name" value="HTH_TETR_2"/>
    <property type="match status" value="1"/>
</dbReference>
<dbReference type="PANTHER" id="PTHR30055:SF220">
    <property type="entry name" value="TETR-FAMILY REGULATORY PROTEIN"/>
    <property type="match status" value="1"/>
</dbReference>
<dbReference type="Pfam" id="PF13305">
    <property type="entry name" value="TetR_C_33"/>
    <property type="match status" value="1"/>
</dbReference>
<dbReference type="InterPro" id="IPR001647">
    <property type="entry name" value="HTH_TetR"/>
</dbReference>
<dbReference type="InterPro" id="IPR036271">
    <property type="entry name" value="Tet_transcr_reg_TetR-rel_C_sf"/>
</dbReference>
<dbReference type="Gene3D" id="1.10.357.10">
    <property type="entry name" value="Tetracycline Repressor, domain 2"/>
    <property type="match status" value="1"/>
</dbReference>
<dbReference type="OrthoDB" id="3173376at2"/>
<keyword evidence="1" id="KW-0805">Transcription regulation</keyword>
<dbReference type="GO" id="GO:0000976">
    <property type="term" value="F:transcription cis-regulatory region binding"/>
    <property type="evidence" value="ECO:0007669"/>
    <property type="project" value="TreeGrafter"/>
</dbReference>
<gene>
    <name evidence="6" type="ORF">E4656_17920</name>
</gene>
<evidence type="ECO:0000313" key="7">
    <source>
        <dbReference type="Proteomes" id="UP000297475"/>
    </source>
</evidence>
<sequence>MSGAGQRYHHGDLAPALVQAAREILETEGLSKLSLRAAARRAGVSQAAPYHHFRDKTALLAAVAAEGHRTFTRAMVEGMSQAGTDPAERLVACGVAYVDFATHNPGLFRLMFGGTIEQCEIFPDLVAAGAASYRVLEDTVAALTPGQSEPEALQIQALDAWSTVHGLAMLMIDGGLDPVHYGLDSTSDLTRALLRRRLTPLSC</sequence>
<dbReference type="PRINTS" id="PR00455">
    <property type="entry name" value="HTHTETR"/>
</dbReference>
<comment type="caution">
    <text evidence="6">The sequence shown here is derived from an EMBL/GenBank/DDBJ whole genome shotgun (WGS) entry which is preliminary data.</text>
</comment>
<evidence type="ECO:0000256" key="2">
    <source>
        <dbReference type="ARBA" id="ARBA00023125"/>
    </source>
</evidence>
<name>A0A4Z0W9M6_9GAMM</name>
<keyword evidence="7" id="KW-1185">Reference proteome</keyword>
<evidence type="ECO:0000256" key="4">
    <source>
        <dbReference type="PROSITE-ProRule" id="PRU00335"/>
    </source>
</evidence>
<feature type="DNA-binding region" description="H-T-H motif" evidence="4">
    <location>
        <begin position="34"/>
        <end position="53"/>
    </location>
</feature>
<evidence type="ECO:0000259" key="5">
    <source>
        <dbReference type="PROSITE" id="PS50977"/>
    </source>
</evidence>
<evidence type="ECO:0000256" key="1">
    <source>
        <dbReference type="ARBA" id="ARBA00023015"/>
    </source>
</evidence>
<dbReference type="GO" id="GO:0003700">
    <property type="term" value="F:DNA-binding transcription factor activity"/>
    <property type="evidence" value="ECO:0007669"/>
    <property type="project" value="TreeGrafter"/>
</dbReference>
<dbReference type="SUPFAM" id="SSF48498">
    <property type="entry name" value="Tetracyclin repressor-like, C-terminal domain"/>
    <property type="match status" value="1"/>
</dbReference>
<dbReference type="InterPro" id="IPR025996">
    <property type="entry name" value="MT1864/Rv1816-like_C"/>
</dbReference>
<accession>A0A4Z0W9M6</accession>